<keyword evidence="3" id="KW-1185">Reference proteome</keyword>
<keyword evidence="1" id="KW-0472">Membrane</keyword>
<sequence length="293" mass="32983">MSTILPPNGSIHGVSVYIDYATVLDFSILQAFIPLIYITPTTGIMITILVMYRNAKKNDNAASMNDNIFTLIMIYFLFNSLFFIGEYFHLNLPSSGLITSFCASVPPNRWFGILIIYSYATNYVTITCPLLVSIVRLTIIASPHHCRHYPDLVMRWFVMPFLFLAPVVLTFSNFHVFSYCMQLGPPFDFGSIMIYGGDEYYSTNRIIHLSFSCFILTSTSIISMVMIFQLRMTVPSNTSARTKELKRKIESSLSLTMLSGLVPFITNSIVSVSQNALVMVINQIVIGDIPMVS</sequence>
<evidence type="ECO:0000256" key="1">
    <source>
        <dbReference type="SAM" id="Phobius"/>
    </source>
</evidence>
<dbReference type="Pfam" id="PF10322">
    <property type="entry name" value="7TM_GPCR_Sru"/>
    <property type="match status" value="1"/>
</dbReference>
<dbReference type="EMBL" id="PDUG01000005">
    <property type="protein sequence ID" value="PIC28372.1"/>
    <property type="molecule type" value="Genomic_DNA"/>
</dbReference>
<feature type="transmembrane region" description="Helical" evidence="1">
    <location>
        <begin position="249"/>
        <end position="270"/>
    </location>
</feature>
<reference evidence="3" key="1">
    <citation type="submission" date="2017-10" db="EMBL/GenBank/DDBJ databases">
        <title>Rapid genome shrinkage in a self-fertile nematode reveals novel sperm competition proteins.</title>
        <authorList>
            <person name="Yin D."/>
            <person name="Schwarz E.M."/>
            <person name="Thomas C.G."/>
            <person name="Felde R.L."/>
            <person name="Korf I.F."/>
            <person name="Cutter A.D."/>
            <person name="Schartner C.M."/>
            <person name="Ralston E.J."/>
            <person name="Meyer B.J."/>
            <person name="Haag E.S."/>
        </authorList>
    </citation>
    <scope>NUCLEOTIDE SEQUENCE [LARGE SCALE GENOMIC DNA]</scope>
    <source>
        <strain evidence="3">JU1422</strain>
    </source>
</reference>
<keyword evidence="1" id="KW-0812">Transmembrane</keyword>
<feature type="transmembrane region" description="Helical" evidence="1">
    <location>
        <begin position="68"/>
        <end position="90"/>
    </location>
</feature>
<dbReference type="Proteomes" id="UP000230233">
    <property type="component" value="Chromosome V"/>
</dbReference>
<dbReference type="AlphaFoldDB" id="A0A2G5TM75"/>
<evidence type="ECO:0000313" key="2">
    <source>
        <dbReference type="EMBL" id="PIC28372.1"/>
    </source>
</evidence>
<dbReference type="PANTHER" id="PTHR46045:SF12">
    <property type="entry name" value="SERPENTINE RECEPTOR, CLASS U"/>
    <property type="match status" value="1"/>
</dbReference>
<dbReference type="InterPro" id="IPR003839">
    <property type="entry name" value="7TM_GPCR_serpentine_rcpt_Sru"/>
</dbReference>
<dbReference type="OrthoDB" id="5812464at2759"/>
<feature type="transmembrane region" description="Helical" evidence="1">
    <location>
        <begin position="156"/>
        <end position="177"/>
    </location>
</feature>
<proteinExistence type="predicted"/>
<keyword evidence="1" id="KW-1133">Transmembrane helix</keyword>
<organism evidence="2 3">
    <name type="scientific">Caenorhabditis nigoni</name>
    <dbReference type="NCBI Taxonomy" id="1611254"/>
    <lineage>
        <taxon>Eukaryota</taxon>
        <taxon>Metazoa</taxon>
        <taxon>Ecdysozoa</taxon>
        <taxon>Nematoda</taxon>
        <taxon>Chromadorea</taxon>
        <taxon>Rhabditida</taxon>
        <taxon>Rhabditina</taxon>
        <taxon>Rhabditomorpha</taxon>
        <taxon>Rhabditoidea</taxon>
        <taxon>Rhabditidae</taxon>
        <taxon>Peloderinae</taxon>
        <taxon>Caenorhabditis</taxon>
    </lineage>
</organism>
<evidence type="ECO:0008006" key="4">
    <source>
        <dbReference type="Google" id="ProtNLM"/>
    </source>
</evidence>
<name>A0A2G5TM75_9PELO</name>
<gene>
    <name evidence="2" type="primary">Cnig_chr_V.g20315</name>
    <name evidence="2" type="ORF">B9Z55_020315</name>
</gene>
<dbReference type="PANTHER" id="PTHR46045">
    <property type="entry name" value="SERPENTINE RECEPTOR, CLASS U-RELATED"/>
    <property type="match status" value="1"/>
</dbReference>
<accession>A0A2G5TM75</accession>
<comment type="caution">
    <text evidence="2">The sequence shown here is derived from an EMBL/GenBank/DDBJ whole genome shotgun (WGS) entry which is preliminary data.</text>
</comment>
<feature type="transmembrane region" description="Helical" evidence="1">
    <location>
        <begin position="206"/>
        <end position="228"/>
    </location>
</feature>
<feature type="transmembrane region" description="Helical" evidence="1">
    <location>
        <begin position="31"/>
        <end position="52"/>
    </location>
</feature>
<feature type="transmembrane region" description="Helical" evidence="1">
    <location>
        <begin position="110"/>
        <end position="135"/>
    </location>
</feature>
<evidence type="ECO:0000313" key="3">
    <source>
        <dbReference type="Proteomes" id="UP000230233"/>
    </source>
</evidence>
<protein>
    <recommendedName>
        <fullName evidence="4">Serpentine receptor class gamma</fullName>
    </recommendedName>
</protein>